<dbReference type="Pfam" id="PF01337">
    <property type="entry name" value="Barstar"/>
    <property type="match status" value="1"/>
</dbReference>
<reference evidence="3" key="2">
    <citation type="submission" date="2020-09" db="EMBL/GenBank/DDBJ databases">
        <authorList>
            <person name="Sun Q."/>
            <person name="Zhou Y."/>
        </authorList>
    </citation>
    <scope>NUCLEOTIDE SEQUENCE</scope>
    <source>
        <strain evidence="3">CGMCC 1.12827</strain>
    </source>
</reference>
<comment type="similarity">
    <text evidence="1">Belongs to the barstar family.</text>
</comment>
<feature type="domain" description="Barstar (barnase inhibitor)" evidence="2">
    <location>
        <begin position="13"/>
        <end position="103"/>
    </location>
</feature>
<accession>A0A916TFB6</accession>
<dbReference type="Gene3D" id="3.30.370.10">
    <property type="entry name" value="Barstar-like"/>
    <property type="match status" value="1"/>
</dbReference>
<evidence type="ECO:0000313" key="3">
    <source>
        <dbReference type="EMBL" id="GGB42820.1"/>
    </source>
</evidence>
<organism evidence="3 4">
    <name type="scientific">Gordonia jinhuaensis</name>
    <dbReference type="NCBI Taxonomy" id="1517702"/>
    <lineage>
        <taxon>Bacteria</taxon>
        <taxon>Bacillati</taxon>
        <taxon>Actinomycetota</taxon>
        <taxon>Actinomycetes</taxon>
        <taxon>Mycobacteriales</taxon>
        <taxon>Gordoniaceae</taxon>
        <taxon>Gordonia</taxon>
    </lineage>
</organism>
<dbReference type="InterPro" id="IPR035905">
    <property type="entry name" value="Barstar-like_sf"/>
</dbReference>
<reference evidence="3" key="1">
    <citation type="journal article" date="2014" name="Int. J. Syst. Evol. Microbiol.">
        <title>Complete genome sequence of Corynebacterium casei LMG S-19264T (=DSM 44701T), isolated from a smear-ripened cheese.</title>
        <authorList>
            <consortium name="US DOE Joint Genome Institute (JGI-PGF)"/>
            <person name="Walter F."/>
            <person name="Albersmeier A."/>
            <person name="Kalinowski J."/>
            <person name="Ruckert C."/>
        </authorList>
    </citation>
    <scope>NUCLEOTIDE SEQUENCE</scope>
    <source>
        <strain evidence="3">CGMCC 1.12827</strain>
    </source>
</reference>
<gene>
    <name evidence="3" type="ORF">GCM10011489_32900</name>
</gene>
<dbReference type="RefSeq" id="WP_188587817.1">
    <property type="nucleotide sequence ID" value="NZ_BMGC01000033.1"/>
</dbReference>
<evidence type="ECO:0000256" key="1">
    <source>
        <dbReference type="ARBA" id="ARBA00006845"/>
    </source>
</evidence>
<dbReference type="Proteomes" id="UP000621454">
    <property type="component" value="Unassembled WGS sequence"/>
</dbReference>
<dbReference type="EMBL" id="BMGC01000033">
    <property type="protein sequence ID" value="GGB42820.1"/>
    <property type="molecule type" value="Genomic_DNA"/>
</dbReference>
<dbReference type="InterPro" id="IPR000468">
    <property type="entry name" value="Barstar"/>
</dbReference>
<comment type="caution">
    <text evidence="3">The sequence shown here is derived from an EMBL/GenBank/DDBJ whole genome shotgun (WGS) entry which is preliminary data.</text>
</comment>
<name>A0A916TFB6_9ACTN</name>
<proteinExistence type="inferred from homology"/>
<dbReference type="AlphaFoldDB" id="A0A916TFB6"/>
<sequence length="105" mass="11389">MSDSETSGEQVTYVLEGQNIKSTNAFYVEIGRAVNGPGGYFGKNLDSLADCLRGGFGTPDDEPFAFVWRHSDRSRSALIKHEGSDAIVDRVAEVFADEGVPLSME</sequence>
<evidence type="ECO:0000313" key="4">
    <source>
        <dbReference type="Proteomes" id="UP000621454"/>
    </source>
</evidence>
<keyword evidence="4" id="KW-1185">Reference proteome</keyword>
<protein>
    <recommendedName>
        <fullName evidence="2">Barstar (barnase inhibitor) domain-containing protein</fullName>
    </recommendedName>
</protein>
<dbReference type="SUPFAM" id="SSF52038">
    <property type="entry name" value="Barstar-related"/>
    <property type="match status" value="1"/>
</dbReference>
<evidence type="ECO:0000259" key="2">
    <source>
        <dbReference type="Pfam" id="PF01337"/>
    </source>
</evidence>